<dbReference type="EMBL" id="QZEW01000104">
    <property type="protein sequence ID" value="RJL05905.1"/>
    <property type="molecule type" value="Genomic_DNA"/>
</dbReference>
<keyword evidence="1" id="KW-0560">Oxidoreductase</keyword>
<dbReference type="PANTHER" id="PTHR43476:SF3">
    <property type="entry name" value="FAD-BINDING MONOOXYGENASE"/>
    <property type="match status" value="1"/>
</dbReference>
<evidence type="ECO:0000313" key="3">
    <source>
        <dbReference type="EMBL" id="RJL05905.1"/>
    </source>
</evidence>
<dbReference type="InterPro" id="IPR050631">
    <property type="entry name" value="PheA/TfdB_FAD_monoxygenase"/>
</dbReference>
<name>A0A418ZZE5_9RHOB</name>
<protein>
    <submittedName>
        <fullName evidence="3">Bifunctional 3-(3-hydroxy-phenyl)propionate/3-hydroxycinnamic acid hydroxylase</fullName>
    </submittedName>
</protein>
<gene>
    <name evidence="3" type="ORF">D3P05_18915</name>
</gene>
<dbReference type="Gene3D" id="3.50.50.60">
    <property type="entry name" value="FAD/NAD(P)-binding domain"/>
    <property type="match status" value="1"/>
</dbReference>
<dbReference type="OrthoDB" id="9791689at2"/>
<dbReference type="InterPro" id="IPR036188">
    <property type="entry name" value="FAD/NAD-bd_sf"/>
</dbReference>
<dbReference type="InterPro" id="IPR002938">
    <property type="entry name" value="FAD-bd"/>
</dbReference>
<dbReference type="NCBIfam" id="NF004829">
    <property type="entry name" value="PRK06183.1-3"/>
    <property type="match status" value="1"/>
</dbReference>
<sequence length="552" mass="60897">MGEETMKPRVSQTDFDVIQIGYGPVSKFSALLLDRLGWRVGVFERFGEIFPLPRAVCIDHEIFRVMHAGGLGPIADRVTEPAPVYRWFNAEWQELISIDWTAGSVSGGTEVNFVHQPSLERELDAEAKRRTNIALHFEQECMAITQHDDHVVVRIRDTATGAERDHTARYVIGIDGANSFVRETLGITRSDLGFEADWLVVDFVLNDGLTARDLGLIECGQYCNPERPTTIVPGGIENGQICRRWEFMRLPHETREEMVETAKVQELLGDWIKPEQGRLVRHALYTFRSLVADRWRDGRILLAGDAAHVMPPFMGQGMCAGLRDVWNLGWKLDSVLSGAADPALLDTYQAERLPHVTDIIKASMFLGSIICIPDKDAAAERDRMFLSGEAPPPPPFPILTDGFLARDAQGAVLAPAGELSPHGTVRLNRRTGRFDTLVAPGLVLILTRELTLADLDPASRRTLERLGATVVTVAGRTCATDGEVADTQGQILPFMRERGLNAMLVRPDLYLFGGAADAAGLDRVLAELDRQARQVGLLATDDVPEPHMAASA</sequence>
<dbReference type="SUPFAM" id="SSF51905">
    <property type="entry name" value="FAD/NAD(P)-binding domain"/>
    <property type="match status" value="1"/>
</dbReference>
<organism evidence="3 4">
    <name type="scientific">Paracoccus siganidrum</name>
    <dbReference type="NCBI Taxonomy" id="1276757"/>
    <lineage>
        <taxon>Bacteria</taxon>
        <taxon>Pseudomonadati</taxon>
        <taxon>Pseudomonadota</taxon>
        <taxon>Alphaproteobacteria</taxon>
        <taxon>Rhodobacterales</taxon>
        <taxon>Paracoccaceae</taxon>
        <taxon>Paracoccus</taxon>
    </lineage>
</organism>
<keyword evidence="4" id="KW-1185">Reference proteome</keyword>
<accession>A0A418ZZE5</accession>
<dbReference type="GO" id="GO:0071949">
    <property type="term" value="F:FAD binding"/>
    <property type="evidence" value="ECO:0007669"/>
    <property type="project" value="InterPro"/>
</dbReference>
<evidence type="ECO:0000313" key="4">
    <source>
        <dbReference type="Proteomes" id="UP000283587"/>
    </source>
</evidence>
<dbReference type="Gene3D" id="3.30.9.10">
    <property type="entry name" value="D-Amino Acid Oxidase, subunit A, domain 2"/>
    <property type="match status" value="1"/>
</dbReference>
<dbReference type="GO" id="GO:0019622">
    <property type="term" value="P:3-(3-hydroxy)phenylpropionate catabolic process"/>
    <property type="evidence" value="ECO:0007669"/>
    <property type="project" value="TreeGrafter"/>
</dbReference>
<feature type="domain" description="FAD-binding" evidence="2">
    <location>
        <begin position="15"/>
        <end position="362"/>
    </location>
</feature>
<evidence type="ECO:0000256" key="1">
    <source>
        <dbReference type="ARBA" id="ARBA00023002"/>
    </source>
</evidence>
<dbReference type="Pfam" id="PF01494">
    <property type="entry name" value="FAD_binding_3"/>
    <property type="match status" value="1"/>
</dbReference>
<dbReference type="AlphaFoldDB" id="A0A418ZZE5"/>
<evidence type="ECO:0000259" key="2">
    <source>
        <dbReference type="Pfam" id="PF01494"/>
    </source>
</evidence>
<dbReference type="Proteomes" id="UP000283587">
    <property type="component" value="Unassembled WGS sequence"/>
</dbReference>
<reference evidence="4" key="1">
    <citation type="submission" date="2018-09" db="EMBL/GenBank/DDBJ databases">
        <title>Paracoccus onubensis nov. sp. a moderate halophilic bacterium isolated from Gruta de las Maravillas (Aracena, Spain).</title>
        <authorList>
            <person name="Jurado V."/>
            <person name="Gutierrez-Patricio S."/>
            <person name="Gonzalez-Pimentel J.L."/>
            <person name="Miller A.Z."/>
            <person name="Laiz L."/>
            <person name="Saiz-Jimenez C."/>
        </authorList>
    </citation>
    <scope>NUCLEOTIDE SEQUENCE [LARGE SCALE GENOMIC DNA]</scope>
    <source>
        <strain evidence="4">DSM 26381</strain>
    </source>
</reference>
<dbReference type="GO" id="GO:0008688">
    <property type="term" value="F:3-(3-hydroxyphenyl)propionate hydroxylase activity"/>
    <property type="evidence" value="ECO:0007669"/>
    <property type="project" value="TreeGrafter"/>
</dbReference>
<proteinExistence type="predicted"/>
<comment type="caution">
    <text evidence="3">The sequence shown here is derived from an EMBL/GenBank/DDBJ whole genome shotgun (WGS) entry which is preliminary data.</text>
</comment>
<dbReference type="PANTHER" id="PTHR43476">
    <property type="entry name" value="3-(3-HYDROXY-PHENYL)PROPIONATE/3-HYDROXYCINNAMIC ACID HYDROXYLASE"/>
    <property type="match status" value="1"/>
</dbReference>
<dbReference type="PRINTS" id="PR00420">
    <property type="entry name" value="RNGMNOXGNASE"/>
</dbReference>